<dbReference type="EMBL" id="MN740760">
    <property type="protein sequence ID" value="QHS81877.1"/>
    <property type="molecule type" value="Genomic_DNA"/>
</dbReference>
<name>A0A6C0APW9_9ZZZZ</name>
<sequence length="87" mass="10689">MNNEPVYFLIKYYKDHFTCFARGIPTTSIPDLADYNIVRFYPSPSKDLTPQLVKLQRQWRQRRAYRRWTAHPVRLFYRENYGKFPIK</sequence>
<protein>
    <submittedName>
        <fullName evidence="1">Uncharacterized protein</fullName>
    </submittedName>
</protein>
<proteinExistence type="predicted"/>
<dbReference type="AlphaFoldDB" id="A0A6C0APW9"/>
<organism evidence="1">
    <name type="scientific">viral metagenome</name>
    <dbReference type="NCBI Taxonomy" id="1070528"/>
    <lineage>
        <taxon>unclassified sequences</taxon>
        <taxon>metagenomes</taxon>
        <taxon>organismal metagenomes</taxon>
    </lineage>
</organism>
<reference evidence="1" key="1">
    <citation type="journal article" date="2020" name="Nature">
        <title>Giant virus diversity and host interactions through global metagenomics.</title>
        <authorList>
            <person name="Schulz F."/>
            <person name="Roux S."/>
            <person name="Paez-Espino D."/>
            <person name="Jungbluth S."/>
            <person name="Walsh D.A."/>
            <person name="Denef V.J."/>
            <person name="McMahon K.D."/>
            <person name="Konstantinidis K.T."/>
            <person name="Eloe-Fadrosh E.A."/>
            <person name="Kyrpides N.C."/>
            <person name="Woyke T."/>
        </authorList>
    </citation>
    <scope>NUCLEOTIDE SEQUENCE</scope>
    <source>
        <strain evidence="1">GVMAG-S-1101164-72</strain>
    </source>
</reference>
<accession>A0A6C0APW9</accession>
<evidence type="ECO:0000313" key="1">
    <source>
        <dbReference type="EMBL" id="QHS81877.1"/>
    </source>
</evidence>